<sequence>MYKLVVFDLDGTLANTLEDLANATNYGLEKAGLKTYPVEDYKQLVGSGVVNLVKRAMSPETDEKIFDIVKGGFDYYYNAHSIDKTAPYEGTEKLLNDLEEKGIKTAVLSNKPDEFVAKILAKIFPNHKFAFAWGKKPEFDIKPSPDALYAMLKELNIKKEECIYVGDSNVDCYTAQNAGVKCCGVSWGFRGRKELEEAGADVVIDNADEFLEKFSL</sequence>
<accession>A0A4P8XW01</accession>
<name>A0A4P8XW01_9FIRM</name>
<dbReference type="SFLD" id="SFLDG01129">
    <property type="entry name" value="C1.5:_HAD__Beta-PGM__Phosphata"/>
    <property type="match status" value="1"/>
</dbReference>
<dbReference type="InterPro" id="IPR023214">
    <property type="entry name" value="HAD_sf"/>
</dbReference>
<dbReference type="NCBIfam" id="TIGR01549">
    <property type="entry name" value="HAD-SF-IA-v1"/>
    <property type="match status" value="1"/>
</dbReference>
<dbReference type="OrthoDB" id="9807630at2"/>
<gene>
    <name evidence="1" type="ORF">E5Z56_08120</name>
</gene>
<dbReference type="GO" id="GO:0008967">
    <property type="term" value="F:phosphoglycolate phosphatase activity"/>
    <property type="evidence" value="ECO:0007669"/>
    <property type="project" value="TreeGrafter"/>
</dbReference>
<dbReference type="EMBL" id="CP039381">
    <property type="protein sequence ID" value="QCT07325.1"/>
    <property type="molecule type" value="Genomic_DNA"/>
</dbReference>
<dbReference type="AlphaFoldDB" id="A0A4P8XW01"/>
<dbReference type="PANTHER" id="PTHR43434">
    <property type="entry name" value="PHOSPHOGLYCOLATE PHOSPHATASE"/>
    <property type="match status" value="1"/>
</dbReference>
<protein>
    <submittedName>
        <fullName evidence="1">HAD family hydrolase</fullName>
    </submittedName>
</protein>
<evidence type="ECO:0000313" key="2">
    <source>
        <dbReference type="Proteomes" id="UP000301475"/>
    </source>
</evidence>
<dbReference type="InterPro" id="IPR006439">
    <property type="entry name" value="HAD-SF_hydro_IA"/>
</dbReference>
<dbReference type="InterPro" id="IPR041492">
    <property type="entry name" value="HAD_2"/>
</dbReference>
<dbReference type="Gene3D" id="1.10.150.240">
    <property type="entry name" value="Putative phosphatase, domain 2"/>
    <property type="match status" value="1"/>
</dbReference>
<proteinExistence type="predicted"/>
<dbReference type="FunFam" id="3.40.50.1000:FF:000022">
    <property type="entry name" value="Phosphoglycolate phosphatase"/>
    <property type="match status" value="1"/>
</dbReference>
<reference evidence="1 2" key="1">
    <citation type="submission" date="2019-04" db="EMBL/GenBank/DDBJ databases">
        <authorList>
            <person name="Embree M."/>
            <person name="Gaffney J.R."/>
        </authorList>
    </citation>
    <scope>NUCLEOTIDE SEQUENCE [LARGE SCALE GENOMIC DNA]</scope>
    <source>
        <strain evidence="1 2">JE7A12</strain>
    </source>
</reference>
<dbReference type="Pfam" id="PF13419">
    <property type="entry name" value="HAD_2"/>
    <property type="match status" value="1"/>
</dbReference>
<dbReference type="InterPro" id="IPR050155">
    <property type="entry name" value="HAD-like_hydrolase_sf"/>
</dbReference>
<dbReference type="PANTHER" id="PTHR43434:SF1">
    <property type="entry name" value="PHOSPHOGLYCOLATE PHOSPHATASE"/>
    <property type="match status" value="1"/>
</dbReference>
<dbReference type="InterPro" id="IPR036412">
    <property type="entry name" value="HAD-like_sf"/>
</dbReference>
<dbReference type="RefSeq" id="WP_138157360.1">
    <property type="nucleotide sequence ID" value="NZ_CP039381.1"/>
</dbReference>
<dbReference type="NCBIfam" id="TIGR01509">
    <property type="entry name" value="HAD-SF-IA-v3"/>
    <property type="match status" value="1"/>
</dbReference>
<keyword evidence="1" id="KW-0378">Hydrolase</keyword>
<keyword evidence="2" id="KW-1185">Reference proteome</keyword>
<dbReference type="SFLD" id="SFLDG01135">
    <property type="entry name" value="C1.5.6:_HAD__Beta-PGM__Phospha"/>
    <property type="match status" value="1"/>
</dbReference>
<evidence type="ECO:0000313" key="1">
    <source>
        <dbReference type="EMBL" id="QCT07325.1"/>
    </source>
</evidence>
<dbReference type="Gene3D" id="3.40.50.1000">
    <property type="entry name" value="HAD superfamily/HAD-like"/>
    <property type="match status" value="1"/>
</dbReference>
<dbReference type="SFLD" id="SFLDS00003">
    <property type="entry name" value="Haloacid_Dehalogenase"/>
    <property type="match status" value="1"/>
</dbReference>
<dbReference type="InterPro" id="IPR023198">
    <property type="entry name" value="PGP-like_dom2"/>
</dbReference>
<dbReference type="GO" id="GO:0005829">
    <property type="term" value="C:cytosol"/>
    <property type="evidence" value="ECO:0007669"/>
    <property type="project" value="TreeGrafter"/>
</dbReference>
<dbReference type="Proteomes" id="UP000301475">
    <property type="component" value="Chromosome"/>
</dbReference>
<dbReference type="KEGG" id="ruj:E5Z56_08120"/>
<organism evidence="1 2">
    <name type="scientific">Ruminococcus bovis</name>
    <dbReference type="NCBI Taxonomy" id="2564099"/>
    <lineage>
        <taxon>Bacteria</taxon>
        <taxon>Bacillati</taxon>
        <taxon>Bacillota</taxon>
        <taxon>Clostridia</taxon>
        <taxon>Eubacteriales</taxon>
        <taxon>Oscillospiraceae</taxon>
        <taxon>Ruminococcus</taxon>
    </lineage>
</organism>
<dbReference type="GO" id="GO:0006281">
    <property type="term" value="P:DNA repair"/>
    <property type="evidence" value="ECO:0007669"/>
    <property type="project" value="TreeGrafter"/>
</dbReference>
<dbReference type="SUPFAM" id="SSF56784">
    <property type="entry name" value="HAD-like"/>
    <property type="match status" value="1"/>
</dbReference>